<evidence type="ECO:0000256" key="2">
    <source>
        <dbReference type="SAM" id="SignalP"/>
    </source>
</evidence>
<evidence type="ECO:0000313" key="3">
    <source>
        <dbReference type="EMBL" id="RCN31847.1"/>
    </source>
</evidence>
<dbReference type="Proteomes" id="UP000252519">
    <property type="component" value="Unassembled WGS sequence"/>
</dbReference>
<dbReference type="EMBL" id="JOJR01001205">
    <property type="protein sequence ID" value="RCN31847.1"/>
    <property type="molecule type" value="Genomic_DNA"/>
</dbReference>
<accession>A0A368FNT0</accession>
<dbReference type="AlphaFoldDB" id="A0A368FNT0"/>
<evidence type="ECO:0000313" key="4">
    <source>
        <dbReference type="Proteomes" id="UP000252519"/>
    </source>
</evidence>
<comment type="caution">
    <text evidence="3">The sequence shown here is derived from an EMBL/GenBank/DDBJ whole genome shotgun (WGS) entry which is preliminary data.</text>
</comment>
<feature type="signal peptide" evidence="2">
    <location>
        <begin position="1"/>
        <end position="24"/>
    </location>
</feature>
<protein>
    <submittedName>
        <fullName evidence="3">Uncharacterized protein</fullName>
    </submittedName>
</protein>
<proteinExistence type="predicted"/>
<organism evidence="3 4">
    <name type="scientific">Ancylostoma caninum</name>
    <name type="common">Dog hookworm</name>
    <dbReference type="NCBI Taxonomy" id="29170"/>
    <lineage>
        <taxon>Eukaryota</taxon>
        <taxon>Metazoa</taxon>
        <taxon>Ecdysozoa</taxon>
        <taxon>Nematoda</taxon>
        <taxon>Chromadorea</taxon>
        <taxon>Rhabditida</taxon>
        <taxon>Rhabditina</taxon>
        <taxon>Rhabditomorpha</taxon>
        <taxon>Strongyloidea</taxon>
        <taxon>Ancylostomatidae</taxon>
        <taxon>Ancylostomatinae</taxon>
        <taxon>Ancylostoma</taxon>
    </lineage>
</organism>
<gene>
    <name evidence="3" type="ORF">ANCCAN_22366</name>
</gene>
<keyword evidence="4" id="KW-1185">Reference proteome</keyword>
<evidence type="ECO:0000256" key="1">
    <source>
        <dbReference type="SAM" id="MobiDB-lite"/>
    </source>
</evidence>
<feature type="region of interest" description="Disordered" evidence="1">
    <location>
        <begin position="43"/>
        <end position="68"/>
    </location>
</feature>
<sequence length="68" mass="7863">MKLGRWLDTILFFILMIVRKVIIPFSDDPSVTSEIGAATDTGKDKENFYMKQQQRKKGRRAKTSNKDV</sequence>
<reference evidence="3 4" key="1">
    <citation type="submission" date="2014-10" db="EMBL/GenBank/DDBJ databases">
        <title>Draft genome of the hookworm Ancylostoma caninum.</title>
        <authorList>
            <person name="Mitreva M."/>
        </authorList>
    </citation>
    <scope>NUCLEOTIDE SEQUENCE [LARGE SCALE GENOMIC DNA]</scope>
    <source>
        <strain evidence="3 4">Baltimore</strain>
    </source>
</reference>
<feature type="compositionally biased region" description="Basic residues" evidence="1">
    <location>
        <begin position="53"/>
        <end position="68"/>
    </location>
</feature>
<name>A0A368FNT0_ANCCA</name>
<feature type="chain" id="PRO_5016579264" evidence="2">
    <location>
        <begin position="25"/>
        <end position="68"/>
    </location>
</feature>
<keyword evidence="2" id="KW-0732">Signal</keyword>